<dbReference type="Pfam" id="PF00109">
    <property type="entry name" value="ketoacyl-synt"/>
    <property type="match status" value="1"/>
</dbReference>
<evidence type="ECO:0000256" key="4">
    <source>
        <dbReference type="ARBA" id="ARBA00011738"/>
    </source>
</evidence>
<dbReference type="GO" id="GO:0004315">
    <property type="term" value="F:3-oxoacyl-[acyl-carrier-protein] synthase activity"/>
    <property type="evidence" value="ECO:0007669"/>
    <property type="project" value="UniProtKB-EC"/>
</dbReference>
<dbReference type="PROSITE" id="PS52004">
    <property type="entry name" value="KS3_2"/>
    <property type="match status" value="1"/>
</dbReference>
<name>A0A6I6EF46_9GAMM</name>
<evidence type="ECO:0000256" key="1">
    <source>
        <dbReference type="ARBA" id="ARBA00004496"/>
    </source>
</evidence>
<evidence type="ECO:0000256" key="14">
    <source>
        <dbReference type="RuleBase" id="RU003694"/>
    </source>
</evidence>
<evidence type="ECO:0000256" key="8">
    <source>
        <dbReference type="ARBA" id="ARBA00023315"/>
    </source>
</evidence>
<dbReference type="InterPro" id="IPR000794">
    <property type="entry name" value="Beta-ketoacyl_synthase"/>
</dbReference>
<evidence type="ECO:0000256" key="6">
    <source>
        <dbReference type="ARBA" id="ARBA00022490"/>
    </source>
</evidence>
<evidence type="ECO:0000256" key="7">
    <source>
        <dbReference type="ARBA" id="ARBA00022679"/>
    </source>
</evidence>
<sequence length="406" mass="43272">MLHRVAITGLGIISSIGTSLDEVTESLYTGRSGIVVDEERTSMGFISPLTAAIKDFTWRYPLTRKQRKTLPLFAEWAAEAAMCALADAGLSPDDIRNDRTGLIFGCDSSLLAAVEQTERLRETHNTALLGSSLVFRAMNSTITMNLNAILKTQGASWTLSGACASSGHAVGQAADLIRLGRQDRIICGGAQEINWPSMCSFDGLGAFSTRIDTPQAASRPFARSRDGLVPGGGAAVVVLERYDLAQQRNAHIWGEVVSYGFSSDGENIVAPSSTGLRRAIRQALDNARLRPQDISYVCAHATATPIGDRMEAGSIANIFGPQGVPVSSTKSMTGHELWMSGAAQVVYTCLMAKHGFMAPNINFDGPDEASEPLDIITTTRQQPIKYAMCNAAGFGGTNSCLTLGFA</sequence>
<dbReference type="GO" id="GO:0006633">
    <property type="term" value="P:fatty acid biosynthetic process"/>
    <property type="evidence" value="ECO:0007669"/>
    <property type="project" value="TreeGrafter"/>
</dbReference>
<dbReference type="PANTHER" id="PTHR11712">
    <property type="entry name" value="POLYKETIDE SYNTHASE-RELATED"/>
    <property type="match status" value="1"/>
</dbReference>
<dbReference type="InterPro" id="IPR016039">
    <property type="entry name" value="Thiolase-like"/>
</dbReference>
<gene>
    <name evidence="16" type="ORF">GN242_15180</name>
</gene>
<accession>A0A6I6EF46</accession>
<dbReference type="InterPro" id="IPR014031">
    <property type="entry name" value="Ketoacyl_synth_C"/>
</dbReference>
<dbReference type="AlphaFoldDB" id="A0A6I6EF46"/>
<comment type="pathway">
    <text evidence="2">Lipid metabolism.</text>
</comment>
<evidence type="ECO:0000259" key="15">
    <source>
        <dbReference type="PROSITE" id="PS52004"/>
    </source>
</evidence>
<dbReference type="Pfam" id="PF02801">
    <property type="entry name" value="Ketoacyl-synt_C"/>
    <property type="match status" value="1"/>
</dbReference>
<protein>
    <recommendedName>
        <fullName evidence="9">3-oxoacyl-[acyl-carrier-protein] synthase 1</fullName>
        <ecNumber evidence="5">2.3.1.41</ecNumber>
    </recommendedName>
    <alternativeName>
        <fullName evidence="10">3-oxoacyl-[acyl-carrier-protein] synthase I</fullName>
    </alternativeName>
    <alternativeName>
        <fullName evidence="11">Beta-ketoacyl-ACP synthase I</fullName>
    </alternativeName>
</protein>
<evidence type="ECO:0000256" key="13">
    <source>
        <dbReference type="ARBA" id="ARBA00048506"/>
    </source>
</evidence>
<evidence type="ECO:0000256" key="9">
    <source>
        <dbReference type="ARBA" id="ARBA00039450"/>
    </source>
</evidence>
<comment type="subunit">
    <text evidence="4">Homodimer.</text>
</comment>
<dbReference type="KEGG" id="erwi:GN242_15180"/>
<dbReference type="SUPFAM" id="SSF53901">
    <property type="entry name" value="Thiolase-like"/>
    <property type="match status" value="2"/>
</dbReference>
<evidence type="ECO:0000256" key="11">
    <source>
        <dbReference type="ARBA" id="ARBA00042143"/>
    </source>
</evidence>
<dbReference type="GO" id="GO:0005829">
    <property type="term" value="C:cytosol"/>
    <property type="evidence" value="ECO:0007669"/>
    <property type="project" value="TreeGrafter"/>
</dbReference>
<dbReference type="InterPro" id="IPR020841">
    <property type="entry name" value="PKS_Beta-ketoAc_synthase_dom"/>
</dbReference>
<dbReference type="Proteomes" id="UP000424752">
    <property type="component" value="Chromosome"/>
</dbReference>
<evidence type="ECO:0000256" key="3">
    <source>
        <dbReference type="ARBA" id="ARBA00008467"/>
    </source>
</evidence>
<evidence type="ECO:0000256" key="10">
    <source>
        <dbReference type="ARBA" id="ARBA00041620"/>
    </source>
</evidence>
<evidence type="ECO:0000256" key="2">
    <source>
        <dbReference type="ARBA" id="ARBA00005189"/>
    </source>
</evidence>
<dbReference type="InterPro" id="IPR014030">
    <property type="entry name" value="Ketoacyl_synth_N"/>
</dbReference>
<comment type="catalytic activity">
    <reaction evidence="12">
        <text>(3Z)-decenoyl-[ACP] + malonyl-[ACP] + H(+) = 3-oxo-(5Z)-dodecenoyl-[ACP] + holo-[ACP] + CO2</text>
        <dbReference type="Rhea" id="RHEA:54940"/>
        <dbReference type="Rhea" id="RHEA-COMP:9623"/>
        <dbReference type="Rhea" id="RHEA-COMP:9685"/>
        <dbReference type="Rhea" id="RHEA-COMP:9927"/>
        <dbReference type="Rhea" id="RHEA-COMP:14042"/>
        <dbReference type="ChEBI" id="CHEBI:15378"/>
        <dbReference type="ChEBI" id="CHEBI:16526"/>
        <dbReference type="ChEBI" id="CHEBI:64479"/>
        <dbReference type="ChEBI" id="CHEBI:78449"/>
        <dbReference type="ChEBI" id="CHEBI:78798"/>
        <dbReference type="ChEBI" id="CHEBI:138410"/>
    </reaction>
    <physiologicalReaction direction="left-to-right" evidence="12">
        <dbReference type="Rhea" id="RHEA:54941"/>
    </physiologicalReaction>
</comment>
<evidence type="ECO:0000313" key="17">
    <source>
        <dbReference type="Proteomes" id="UP000424752"/>
    </source>
</evidence>
<dbReference type="SMART" id="SM00825">
    <property type="entry name" value="PKS_KS"/>
    <property type="match status" value="1"/>
</dbReference>
<evidence type="ECO:0000313" key="16">
    <source>
        <dbReference type="EMBL" id="QGU88477.1"/>
    </source>
</evidence>
<comment type="subcellular location">
    <subcellularLocation>
        <location evidence="1">Cytoplasm</location>
    </subcellularLocation>
</comment>
<proteinExistence type="inferred from homology"/>
<dbReference type="Gene3D" id="3.40.47.10">
    <property type="match status" value="1"/>
</dbReference>
<keyword evidence="8" id="KW-0012">Acyltransferase</keyword>
<dbReference type="EC" id="2.3.1.41" evidence="5"/>
<dbReference type="PANTHER" id="PTHR11712:SF306">
    <property type="entry name" value="3-OXOACYL-[ACYL-CARRIER-PROTEIN] SYNTHASE 1"/>
    <property type="match status" value="1"/>
</dbReference>
<keyword evidence="7 14" id="KW-0808">Transferase</keyword>
<dbReference type="EMBL" id="CP046509">
    <property type="protein sequence ID" value="QGU88477.1"/>
    <property type="molecule type" value="Genomic_DNA"/>
</dbReference>
<keyword evidence="6" id="KW-0963">Cytoplasm</keyword>
<evidence type="ECO:0000256" key="12">
    <source>
        <dbReference type="ARBA" id="ARBA00048121"/>
    </source>
</evidence>
<dbReference type="RefSeq" id="WP_156287771.1">
    <property type="nucleotide sequence ID" value="NZ_CP046509.1"/>
</dbReference>
<comment type="similarity">
    <text evidence="3 14">Belongs to the thiolase-like superfamily. Beta-ketoacyl-ACP synthases family.</text>
</comment>
<organism evidence="16 17">
    <name type="scientific">Erwinia sorbitola</name>
    <dbReference type="NCBI Taxonomy" id="2681984"/>
    <lineage>
        <taxon>Bacteria</taxon>
        <taxon>Pseudomonadati</taxon>
        <taxon>Pseudomonadota</taxon>
        <taxon>Gammaproteobacteria</taxon>
        <taxon>Enterobacterales</taxon>
        <taxon>Erwiniaceae</taxon>
        <taxon>Erwinia</taxon>
    </lineage>
</organism>
<evidence type="ECO:0000256" key="5">
    <source>
        <dbReference type="ARBA" id="ARBA00013191"/>
    </source>
</evidence>
<reference evidence="16 17" key="1">
    <citation type="submission" date="2019-12" db="EMBL/GenBank/DDBJ databases">
        <title>Erwinia sp. nov., isolated from droppings of birds in the Qinghai-Tiebt plateau of China.</title>
        <authorList>
            <person name="Ge Y."/>
        </authorList>
    </citation>
    <scope>NUCLEOTIDE SEQUENCE [LARGE SCALE GENOMIC DNA]</scope>
    <source>
        <strain evidence="16 17">J780</strain>
    </source>
</reference>
<comment type="catalytic activity">
    <reaction evidence="13">
        <text>a fatty acyl-[ACP] + malonyl-[ACP] + H(+) = a 3-oxoacyl-[ACP] + holo-[ACP] + CO2</text>
        <dbReference type="Rhea" id="RHEA:22836"/>
        <dbReference type="Rhea" id="RHEA-COMP:9623"/>
        <dbReference type="Rhea" id="RHEA-COMP:9685"/>
        <dbReference type="Rhea" id="RHEA-COMP:9916"/>
        <dbReference type="Rhea" id="RHEA-COMP:14125"/>
        <dbReference type="ChEBI" id="CHEBI:15378"/>
        <dbReference type="ChEBI" id="CHEBI:16526"/>
        <dbReference type="ChEBI" id="CHEBI:64479"/>
        <dbReference type="ChEBI" id="CHEBI:78449"/>
        <dbReference type="ChEBI" id="CHEBI:78776"/>
        <dbReference type="ChEBI" id="CHEBI:138651"/>
        <dbReference type="EC" id="2.3.1.41"/>
    </reaction>
    <physiologicalReaction direction="left-to-right" evidence="13">
        <dbReference type="Rhea" id="RHEA:22837"/>
    </physiologicalReaction>
</comment>
<feature type="domain" description="Ketosynthase family 3 (KS3)" evidence="15">
    <location>
        <begin position="2"/>
        <end position="405"/>
    </location>
</feature>
<dbReference type="CDD" id="cd00834">
    <property type="entry name" value="KAS_I_II"/>
    <property type="match status" value="1"/>
</dbReference>